<evidence type="ECO:0000313" key="4">
    <source>
        <dbReference type="Proteomes" id="UP000534286"/>
    </source>
</evidence>
<protein>
    <submittedName>
        <fullName evidence="3">Glyoxylase-like metal-dependent hydrolase (Beta-lactamase superfamily II)</fullName>
    </submittedName>
</protein>
<name>A0A7W7WD90_9ACTN</name>
<dbReference type="Gene3D" id="3.60.15.10">
    <property type="entry name" value="Ribonuclease Z/Hydroxyacylglutathione hydrolase-like"/>
    <property type="match status" value="1"/>
</dbReference>
<dbReference type="Pfam" id="PF00753">
    <property type="entry name" value="Lactamase_B"/>
    <property type="match status" value="1"/>
</dbReference>
<dbReference type="GO" id="GO:0016787">
    <property type="term" value="F:hydrolase activity"/>
    <property type="evidence" value="ECO:0007669"/>
    <property type="project" value="UniProtKB-KW"/>
</dbReference>
<keyword evidence="3" id="KW-0378">Hydrolase</keyword>
<reference evidence="3 4" key="1">
    <citation type="submission" date="2020-08" db="EMBL/GenBank/DDBJ databases">
        <title>Sequencing the genomes of 1000 actinobacteria strains.</title>
        <authorList>
            <person name="Klenk H.-P."/>
        </authorList>
    </citation>
    <scope>NUCLEOTIDE SEQUENCE [LARGE SCALE GENOMIC DNA]</scope>
    <source>
        <strain evidence="3 4">DSM 43023</strain>
    </source>
</reference>
<dbReference type="AlphaFoldDB" id="A0A7W7WD90"/>
<keyword evidence="4" id="KW-1185">Reference proteome</keyword>
<dbReference type="Proteomes" id="UP000534286">
    <property type="component" value="Unassembled WGS sequence"/>
</dbReference>
<gene>
    <name evidence="3" type="ORF">FHR32_007271</name>
</gene>
<feature type="region of interest" description="Disordered" evidence="1">
    <location>
        <begin position="28"/>
        <end position="51"/>
    </location>
</feature>
<dbReference type="EMBL" id="JACHJU010000004">
    <property type="protein sequence ID" value="MBB4942871.1"/>
    <property type="molecule type" value="Genomic_DNA"/>
</dbReference>
<feature type="domain" description="Metallo-beta-lactamase" evidence="2">
    <location>
        <begin position="78"/>
        <end position="222"/>
    </location>
</feature>
<evidence type="ECO:0000256" key="1">
    <source>
        <dbReference type="SAM" id="MobiDB-lite"/>
    </source>
</evidence>
<organism evidence="3 4">
    <name type="scientific">Streptosporangium album</name>
    <dbReference type="NCBI Taxonomy" id="47479"/>
    <lineage>
        <taxon>Bacteria</taxon>
        <taxon>Bacillati</taxon>
        <taxon>Actinomycetota</taxon>
        <taxon>Actinomycetes</taxon>
        <taxon>Streptosporangiales</taxon>
        <taxon>Streptosporangiaceae</taxon>
        <taxon>Streptosporangium</taxon>
    </lineage>
</organism>
<dbReference type="SUPFAM" id="SSF56281">
    <property type="entry name" value="Metallo-hydrolase/oxidoreductase"/>
    <property type="match status" value="1"/>
</dbReference>
<dbReference type="CDD" id="cd16282">
    <property type="entry name" value="metallo-hydrolase-like_MBL-fold"/>
    <property type="match status" value="1"/>
</dbReference>
<dbReference type="InterPro" id="IPR036866">
    <property type="entry name" value="RibonucZ/Hydroxyglut_hydro"/>
</dbReference>
<evidence type="ECO:0000313" key="3">
    <source>
        <dbReference type="EMBL" id="MBB4942871.1"/>
    </source>
</evidence>
<accession>A0A7W7WD90</accession>
<proteinExistence type="predicted"/>
<dbReference type="RefSeq" id="WP_184758817.1">
    <property type="nucleotide sequence ID" value="NZ_BAABEK010000123.1"/>
</dbReference>
<dbReference type="InterPro" id="IPR001279">
    <property type="entry name" value="Metallo-B-lactamas"/>
</dbReference>
<evidence type="ECO:0000259" key="2">
    <source>
        <dbReference type="Pfam" id="PF00753"/>
    </source>
</evidence>
<sequence>MRDGDVVELTVEGLGRTRQTVRASAALYPLTPRHNPDRRPPRPRVNRAPSKLPYTRGLHEVGTGVWAWLLPDGGYGWSNAGLVAGEGTSLLIDTLFDLPLTAEMLGAMRSITDRHPLTHAVITHSNGDHTHGNQLLGEHVQIIAAEATCTEMQHEMPPEMLTAIQVIDIGPATPYFRERFGAFDFSGIRLRLPDLTYDGELTLDVGGHEVRVMNLGPAHTGADTIVPGHGPVTDPDGIRAVRGYLTHVVEQADAAHARGLSFSEAVEAVDLDKYATWLDAERIVVNLHRRYRELDPAATPQLDQMTLMAMMAERELS</sequence>
<comment type="caution">
    <text evidence="3">The sequence shown here is derived from an EMBL/GenBank/DDBJ whole genome shotgun (WGS) entry which is preliminary data.</text>
</comment>